<evidence type="ECO:0000256" key="1">
    <source>
        <dbReference type="SAM" id="MobiDB-lite"/>
    </source>
</evidence>
<dbReference type="AlphaFoldDB" id="A0A401SBL9"/>
<dbReference type="EMBL" id="BEZZ01000177">
    <property type="protein sequence ID" value="GCC27796.1"/>
    <property type="molecule type" value="Genomic_DNA"/>
</dbReference>
<sequence>MHSDDGLPSTWGNAIERGRGKGRRRESEKKMHQLEIIASDASDPLEDAACPPAFPTRAGVQLKCTLVSLGCSQWQEAAALGAVQGADGAKPALARLE</sequence>
<feature type="region of interest" description="Disordered" evidence="1">
    <location>
        <begin position="1"/>
        <end position="30"/>
    </location>
</feature>
<name>A0A401SBL9_CHIPU</name>
<gene>
    <name evidence="2" type="ORF">chiPu_0006222</name>
</gene>
<proteinExistence type="predicted"/>
<evidence type="ECO:0000313" key="3">
    <source>
        <dbReference type="Proteomes" id="UP000287033"/>
    </source>
</evidence>
<comment type="caution">
    <text evidence="2">The sequence shown here is derived from an EMBL/GenBank/DDBJ whole genome shotgun (WGS) entry which is preliminary data.</text>
</comment>
<reference evidence="2 3" key="1">
    <citation type="journal article" date="2018" name="Nat. Ecol. Evol.">
        <title>Shark genomes provide insights into elasmobranch evolution and the origin of vertebrates.</title>
        <authorList>
            <person name="Hara Y"/>
            <person name="Yamaguchi K"/>
            <person name="Onimaru K"/>
            <person name="Kadota M"/>
            <person name="Koyanagi M"/>
            <person name="Keeley SD"/>
            <person name="Tatsumi K"/>
            <person name="Tanaka K"/>
            <person name="Motone F"/>
            <person name="Kageyama Y"/>
            <person name="Nozu R"/>
            <person name="Adachi N"/>
            <person name="Nishimura O"/>
            <person name="Nakagawa R"/>
            <person name="Tanegashima C"/>
            <person name="Kiyatake I"/>
            <person name="Matsumoto R"/>
            <person name="Murakumo K"/>
            <person name="Nishida K"/>
            <person name="Terakita A"/>
            <person name="Kuratani S"/>
            <person name="Sato K"/>
            <person name="Hyodo S Kuraku.S."/>
        </authorList>
    </citation>
    <scope>NUCLEOTIDE SEQUENCE [LARGE SCALE GENOMIC DNA]</scope>
</reference>
<dbReference type="Proteomes" id="UP000287033">
    <property type="component" value="Unassembled WGS sequence"/>
</dbReference>
<protein>
    <submittedName>
        <fullName evidence="2">Uncharacterized protein</fullName>
    </submittedName>
</protein>
<evidence type="ECO:0000313" key="2">
    <source>
        <dbReference type="EMBL" id="GCC27796.1"/>
    </source>
</evidence>
<organism evidence="2 3">
    <name type="scientific">Chiloscyllium punctatum</name>
    <name type="common">Brownbanded bambooshark</name>
    <name type="synonym">Hemiscyllium punctatum</name>
    <dbReference type="NCBI Taxonomy" id="137246"/>
    <lineage>
        <taxon>Eukaryota</taxon>
        <taxon>Metazoa</taxon>
        <taxon>Chordata</taxon>
        <taxon>Craniata</taxon>
        <taxon>Vertebrata</taxon>
        <taxon>Chondrichthyes</taxon>
        <taxon>Elasmobranchii</taxon>
        <taxon>Galeomorphii</taxon>
        <taxon>Galeoidea</taxon>
        <taxon>Orectolobiformes</taxon>
        <taxon>Hemiscylliidae</taxon>
        <taxon>Chiloscyllium</taxon>
    </lineage>
</organism>
<accession>A0A401SBL9</accession>
<keyword evidence="3" id="KW-1185">Reference proteome</keyword>